<protein>
    <recommendedName>
        <fullName evidence="3">F-box domain-containing protein</fullName>
    </recommendedName>
</protein>
<dbReference type="Proteomes" id="UP000183971">
    <property type="component" value="Unassembled WGS sequence"/>
</dbReference>
<proteinExistence type="predicted"/>
<dbReference type="VEuPathDB" id="FungiDB:FPRO_16134"/>
<dbReference type="AlphaFoldDB" id="A0A1L7WBR5"/>
<name>A0A1L7WBR5_FUSPR</name>
<gene>
    <name evidence="1" type="ORF">FPRO_16134</name>
</gene>
<keyword evidence="2" id="KW-1185">Reference proteome</keyword>
<dbReference type="RefSeq" id="XP_031090423.1">
    <property type="nucleotide sequence ID" value="XM_031225245.1"/>
</dbReference>
<reference evidence="2" key="1">
    <citation type="journal article" date="2016" name="Genome Biol. Evol.">
        <title>Comparative 'omics' of the Fusarium fujikuroi species complex highlights differences in genetic potential and metabolite synthesis.</title>
        <authorList>
            <person name="Niehaus E.-M."/>
            <person name="Muensterkoetter M."/>
            <person name="Proctor R.H."/>
            <person name="Brown D.W."/>
            <person name="Sharon A."/>
            <person name="Idan Y."/>
            <person name="Oren-Young L."/>
            <person name="Sieber C.M."/>
            <person name="Novak O."/>
            <person name="Pencik A."/>
            <person name="Tarkowska D."/>
            <person name="Hromadova K."/>
            <person name="Freeman S."/>
            <person name="Maymon M."/>
            <person name="Elazar M."/>
            <person name="Youssef S.A."/>
            <person name="El-Shabrawy E.S.M."/>
            <person name="Shalaby A.B.A."/>
            <person name="Houterman P."/>
            <person name="Brock N.L."/>
            <person name="Burkhardt I."/>
            <person name="Tsavkelova E.A."/>
            <person name="Dickschat J.S."/>
            <person name="Galuszka P."/>
            <person name="Gueldener U."/>
            <person name="Tudzynski B."/>
        </authorList>
    </citation>
    <scope>NUCLEOTIDE SEQUENCE [LARGE SCALE GENOMIC DNA]</scope>
    <source>
        <strain evidence="2">ET1</strain>
    </source>
</reference>
<evidence type="ECO:0000313" key="1">
    <source>
        <dbReference type="EMBL" id="CZR49929.1"/>
    </source>
</evidence>
<sequence>MPSLEKLPREVLCEILKHLHDGFKRHRFGGYDQPVGEHELKELKRREYLISMRAVNRLLCGLATPVLF</sequence>
<organism evidence="1 2">
    <name type="scientific">Fusarium proliferatum (strain ET1)</name>
    <name type="common">Orchid endophyte fungus</name>
    <dbReference type="NCBI Taxonomy" id="1227346"/>
    <lineage>
        <taxon>Eukaryota</taxon>
        <taxon>Fungi</taxon>
        <taxon>Dikarya</taxon>
        <taxon>Ascomycota</taxon>
        <taxon>Pezizomycotina</taxon>
        <taxon>Sordariomycetes</taxon>
        <taxon>Hypocreomycetidae</taxon>
        <taxon>Hypocreales</taxon>
        <taxon>Nectriaceae</taxon>
        <taxon>Fusarium</taxon>
        <taxon>Fusarium fujikuroi species complex</taxon>
    </lineage>
</organism>
<evidence type="ECO:0008006" key="3">
    <source>
        <dbReference type="Google" id="ProtNLM"/>
    </source>
</evidence>
<dbReference type="GeneID" id="42060989"/>
<evidence type="ECO:0000313" key="2">
    <source>
        <dbReference type="Proteomes" id="UP000183971"/>
    </source>
</evidence>
<accession>A0A1L7WBR5</accession>
<dbReference type="EMBL" id="FJOF01000021">
    <property type="protein sequence ID" value="CZR49929.1"/>
    <property type="molecule type" value="Genomic_DNA"/>
</dbReference>
<comment type="caution">
    <text evidence="1">The sequence shown here is derived from an EMBL/GenBank/DDBJ whole genome shotgun (WGS) entry which is preliminary data.</text>
</comment>